<gene>
    <name evidence="1" type="ORF">NCTC10289_02317</name>
</gene>
<organism evidence="1 2">
    <name type="scientific">Corynebacterium minutissimum</name>
    <dbReference type="NCBI Taxonomy" id="38301"/>
    <lineage>
        <taxon>Bacteria</taxon>
        <taxon>Bacillati</taxon>
        <taxon>Actinomycetota</taxon>
        <taxon>Actinomycetes</taxon>
        <taxon>Mycobacteriales</taxon>
        <taxon>Corynebacteriaceae</taxon>
        <taxon>Corynebacterium</taxon>
    </lineage>
</organism>
<dbReference type="AlphaFoldDB" id="A0A376D461"/>
<proteinExistence type="predicted"/>
<dbReference type="Proteomes" id="UP000254287">
    <property type="component" value="Unassembled WGS sequence"/>
</dbReference>
<protein>
    <submittedName>
        <fullName evidence="1">Uncharacterized protein</fullName>
    </submittedName>
</protein>
<accession>A0A376D461</accession>
<sequence length="283" mass="31093">MVSELMSPQTRSPRLLNALPIGEVLCPSINLPPQVMKYTNLLVSTVDTLREEPVTMSQPQQGALLVDDLIGHSQLLSVTESATLGRQGDILLAADDPAMHRTFLQVWSNGAQWFLKNIGSFVAATIQPPASCGYGRTVLSPGSIEVLHPGTSTLYFSTATMSYECELTVMQPLRSPEPSLPPDGPFTTHVFEPNEEQCLLLKALAQPLIDDPAAEPRVVVGTQRELAETLEWTEKKVERKIQTLAETLQKLGVPQFQPGQKISWRIVLAQFAAAHPQYYAHLS</sequence>
<reference evidence="1 2" key="1">
    <citation type="submission" date="2018-06" db="EMBL/GenBank/DDBJ databases">
        <authorList>
            <consortium name="Pathogen Informatics"/>
            <person name="Doyle S."/>
        </authorList>
    </citation>
    <scope>NUCLEOTIDE SEQUENCE [LARGE SCALE GENOMIC DNA]</scope>
    <source>
        <strain evidence="1 2">NCTC10289</strain>
    </source>
</reference>
<evidence type="ECO:0000313" key="1">
    <source>
        <dbReference type="EMBL" id="STC81030.1"/>
    </source>
</evidence>
<evidence type="ECO:0000313" key="2">
    <source>
        <dbReference type="Proteomes" id="UP000254287"/>
    </source>
</evidence>
<name>A0A376D461_9CORY</name>
<dbReference type="EMBL" id="UFXP01000001">
    <property type="protein sequence ID" value="STC81030.1"/>
    <property type="molecule type" value="Genomic_DNA"/>
</dbReference>